<reference evidence="2 4" key="2">
    <citation type="journal article" date="2013" name="Nature">
        <title>Insights into bilaterian evolution from three spiralian genomes.</title>
        <authorList>
            <person name="Simakov O."/>
            <person name="Marletaz F."/>
            <person name="Cho S.J."/>
            <person name="Edsinger-Gonzales E."/>
            <person name="Havlak P."/>
            <person name="Hellsten U."/>
            <person name="Kuo D.H."/>
            <person name="Larsson T."/>
            <person name="Lv J."/>
            <person name="Arendt D."/>
            <person name="Savage R."/>
            <person name="Osoegawa K."/>
            <person name="de Jong P."/>
            <person name="Grimwood J."/>
            <person name="Chapman J.A."/>
            <person name="Shapiro H."/>
            <person name="Aerts A."/>
            <person name="Otillar R.P."/>
            <person name="Terry A.Y."/>
            <person name="Boore J.L."/>
            <person name="Grigoriev I.V."/>
            <person name="Lindberg D.R."/>
            <person name="Seaver E.C."/>
            <person name="Weisblat D.A."/>
            <person name="Putnam N.H."/>
            <person name="Rokhsar D.S."/>
        </authorList>
    </citation>
    <scope>NUCLEOTIDE SEQUENCE</scope>
    <source>
        <strain evidence="2 4">I ESC-2004</strain>
    </source>
</reference>
<dbReference type="InterPro" id="IPR036875">
    <property type="entry name" value="Znf_CCHC_sf"/>
</dbReference>
<dbReference type="EMBL" id="AMQN01038819">
    <property type="status" value="NOT_ANNOTATED_CDS"/>
    <property type="molecule type" value="Genomic_DNA"/>
</dbReference>
<dbReference type="EMBL" id="KB294665">
    <property type="protein sequence ID" value="ELU14261.1"/>
    <property type="molecule type" value="Genomic_DNA"/>
</dbReference>
<dbReference type="GO" id="GO:0008270">
    <property type="term" value="F:zinc ion binding"/>
    <property type="evidence" value="ECO:0007669"/>
    <property type="project" value="InterPro"/>
</dbReference>
<dbReference type="AlphaFoldDB" id="R7VD92"/>
<keyword evidence="4" id="KW-1185">Reference proteome</keyword>
<dbReference type="Proteomes" id="UP000014760">
    <property type="component" value="Unassembled WGS sequence"/>
</dbReference>
<feature type="compositionally biased region" description="Polar residues" evidence="1">
    <location>
        <begin position="30"/>
        <end position="41"/>
    </location>
</feature>
<organism evidence="2">
    <name type="scientific">Capitella teleta</name>
    <name type="common">Polychaete worm</name>
    <dbReference type="NCBI Taxonomy" id="283909"/>
    <lineage>
        <taxon>Eukaryota</taxon>
        <taxon>Metazoa</taxon>
        <taxon>Spiralia</taxon>
        <taxon>Lophotrochozoa</taxon>
        <taxon>Annelida</taxon>
        <taxon>Polychaeta</taxon>
        <taxon>Sedentaria</taxon>
        <taxon>Scolecida</taxon>
        <taxon>Capitellidae</taxon>
        <taxon>Capitella</taxon>
    </lineage>
</organism>
<gene>
    <name evidence="2" type="ORF">CAPTEDRAFT_216914</name>
</gene>
<dbReference type="Gene3D" id="4.10.60.10">
    <property type="entry name" value="Zinc finger, CCHC-type"/>
    <property type="match status" value="1"/>
</dbReference>
<feature type="region of interest" description="Disordered" evidence="1">
    <location>
        <begin position="1"/>
        <end position="55"/>
    </location>
</feature>
<feature type="region of interest" description="Disordered" evidence="1">
    <location>
        <begin position="155"/>
        <end position="174"/>
    </location>
</feature>
<feature type="compositionally biased region" description="Polar residues" evidence="1">
    <location>
        <begin position="1"/>
        <end position="12"/>
    </location>
</feature>
<dbReference type="EnsemblMetazoa" id="CapteT216914">
    <property type="protein sequence ID" value="CapteP216914"/>
    <property type="gene ID" value="CapteG216914"/>
</dbReference>
<name>R7VD92_CAPTE</name>
<evidence type="ECO:0000313" key="2">
    <source>
        <dbReference type="EMBL" id="ELU14261.1"/>
    </source>
</evidence>
<evidence type="ECO:0000313" key="3">
    <source>
        <dbReference type="EnsemblMetazoa" id="CapteP216914"/>
    </source>
</evidence>
<sequence length="174" mass="19380">MSAPQAVQSVHAFNSKYKKKPFGKFPGENKTPNKSTGQCPNCTKEHPPGRNTCPARESSCAKCKKKGHWAAKCRGSTQAKTHKKKVHELTYTSEYDDEVRIQSVSHTNKARTEAYTHIKIPASIGKEQAAIIRAKVDTGASGNVLPVRVFSQIHPQRMKNGQNTKYTSEQTHYQ</sequence>
<evidence type="ECO:0000256" key="1">
    <source>
        <dbReference type="SAM" id="MobiDB-lite"/>
    </source>
</evidence>
<dbReference type="STRING" id="283909.R7VD92"/>
<dbReference type="SUPFAM" id="SSF57756">
    <property type="entry name" value="Retrovirus zinc finger-like domains"/>
    <property type="match status" value="1"/>
</dbReference>
<proteinExistence type="predicted"/>
<dbReference type="GO" id="GO:0003676">
    <property type="term" value="F:nucleic acid binding"/>
    <property type="evidence" value="ECO:0007669"/>
    <property type="project" value="InterPro"/>
</dbReference>
<reference evidence="3" key="3">
    <citation type="submission" date="2015-06" db="UniProtKB">
        <authorList>
            <consortium name="EnsemblMetazoa"/>
        </authorList>
    </citation>
    <scope>IDENTIFICATION</scope>
</reference>
<evidence type="ECO:0008006" key="5">
    <source>
        <dbReference type="Google" id="ProtNLM"/>
    </source>
</evidence>
<feature type="compositionally biased region" description="Polar residues" evidence="1">
    <location>
        <begin position="159"/>
        <end position="174"/>
    </location>
</feature>
<reference evidence="4" key="1">
    <citation type="submission" date="2012-12" db="EMBL/GenBank/DDBJ databases">
        <authorList>
            <person name="Hellsten U."/>
            <person name="Grimwood J."/>
            <person name="Chapman J.A."/>
            <person name="Shapiro H."/>
            <person name="Aerts A."/>
            <person name="Otillar R.P."/>
            <person name="Terry A.Y."/>
            <person name="Boore J.L."/>
            <person name="Simakov O."/>
            <person name="Marletaz F."/>
            <person name="Cho S.-J."/>
            <person name="Edsinger-Gonzales E."/>
            <person name="Havlak P."/>
            <person name="Kuo D.-H."/>
            <person name="Larsson T."/>
            <person name="Lv J."/>
            <person name="Arendt D."/>
            <person name="Savage R."/>
            <person name="Osoegawa K."/>
            <person name="de Jong P."/>
            <person name="Lindberg D.R."/>
            <person name="Seaver E.C."/>
            <person name="Weisblat D.A."/>
            <person name="Putnam N.H."/>
            <person name="Grigoriev I.V."/>
            <person name="Rokhsar D.S."/>
        </authorList>
    </citation>
    <scope>NUCLEOTIDE SEQUENCE</scope>
    <source>
        <strain evidence="4">I ESC-2004</strain>
    </source>
</reference>
<evidence type="ECO:0000313" key="4">
    <source>
        <dbReference type="Proteomes" id="UP000014760"/>
    </source>
</evidence>
<dbReference type="HOGENOM" id="CLU_1541567_0_0_1"/>
<accession>R7VD92</accession>
<protein>
    <recommendedName>
        <fullName evidence="5">CCHC-type domain-containing protein</fullName>
    </recommendedName>
</protein>
<dbReference type="OrthoDB" id="6160000at2759"/>